<sequence length="205" mass="22819">MDSNAMTDCSMSSGSRWYAQDLPAKDSLQIAAQVYGVIPTGWLALWRKTMRQLVNARTPDREFSLMYLSVDWDNGLLELDMPWADEVLTGIARRCARRSCFICRQCGKPGLLRRFDMSDVAVLCARCAAPELLHRAIDDTVKYPGLIAIGGSADDARRVPDVLRKAFVRAARRDDATGPAMDAAGFRQWVAQLQRVQSVLPPRSA</sequence>
<organism evidence="1 2">
    <name type="scientific">Kinneretia aquatilis</name>
    <dbReference type="NCBI Taxonomy" id="2070761"/>
    <lineage>
        <taxon>Bacteria</taxon>
        <taxon>Pseudomonadati</taxon>
        <taxon>Pseudomonadota</taxon>
        <taxon>Betaproteobacteria</taxon>
        <taxon>Burkholderiales</taxon>
        <taxon>Sphaerotilaceae</taxon>
        <taxon>Roseateles</taxon>
    </lineage>
</organism>
<evidence type="ECO:0000313" key="2">
    <source>
        <dbReference type="Proteomes" id="UP000235916"/>
    </source>
</evidence>
<dbReference type="OrthoDB" id="7906710at2"/>
<name>A0A2N8KWZ5_9BURK</name>
<dbReference type="RefSeq" id="WP_102767871.1">
    <property type="nucleotide sequence ID" value="NZ_POSP01000003.1"/>
</dbReference>
<keyword evidence="2" id="KW-1185">Reference proteome</keyword>
<evidence type="ECO:0000313" key="1">
    <source>
        <dbReference type="EMBL" id="PND37951.1"/>
    </source>
</evidence>
<accession>A0A2N8KWZ5</accession>
<dbReference type="EMBL" id="POSP01000003">
    <property type="protein sequence ID" value="PND37951.1"/>
    <property type="molecule type" value="Genomic_DNA"/>
</dbReference>
<dbReference type="AlphaFoldDB" id="A0A2N8KWZ5"/>
<protein>
    <submittedName>
        <fullName evidence="1">Uncharacterized protein</fullName>
    </submittedName>
</protein>
<reference evidence="1 2" key="1">
    <citation type="submission" date="2018-01" db="EMBL/GenBank/DDBJ databases">
        <title>Draft genome sequence of Paucibacter aquatile CR182 isolated from freshwater of the Nakdong River.</title>
        <authorList>
            <person name="Choi A."/>
            <person name="Chung E.J."/>
        </authorList>
    </citation>
    <scope>NUCLEOTIDE SEQUENCE [LARGE SCALE GENOMIC DNA]</scope>
    <source>
        <strain evidence="1 2">CR182</strain>
    </source>
</reference>
<dbReference type="Proteomes" id="UP000235916">
    <property type="component" value="Unassembled WGS sequence"/>
</dbReference>
<gene>
    <name evidence="1" type="ORF">C1O66_10710</name>
</gene>
<proteinExistence type="predicted"/>
<comment type="caution">
    <text evidence="1">The sequence shown here is derived from an EMBL/GenBank/DDBJ whole genome shotgun (WGS) entry which is preliminary data.</text>
</comment>